<proteinExistence type="predicted"/>
<feature type="region of interest" description="Disordered" evidence="5">
    <location>
        <begin position="1"/>
        <end position="36"/>
    </location>
</feature>
<dbReference type="Gene3D" id="3.30.200.160">
    <property type="entry name" value="TFIIIC, subcomplex tauA, subunit Sfc1, barrel domain"/>
    <property type="match status" value="1"/>
</dbReference>
<dbReference type="Proteomes" id="UP001329825">
    <property type="component" value="Chromosome 5"/>
</dbReference>
<dbReference type="PANTHER" id="PTHR13230">
    <property type="entry name" value="GENERAL TRANSCRIPTION FACTOR IIIC, POLYPEPTIDE 5"/>
    <property type="match status" value="1"/>
</dbReference>
<feature type="region of interest" description="Disordered" evidence="5">
    <location>
        <begin position="522"/>
        <end position="584"/>
    </location>
</feature>
<keyword evidence="4" id="KW-0539">Nucleus</keyword>
<dbReference type="EMBL" id="CP141885">
    <property type="protein sequence ID" value="WRT67213.1"/>
    <property type="molecule type" value="Genomic_DNA"/>
</dbReference>
<evidence type="ECO:0000259" key="6">
    <source>
        <dbReference type="Pfam" id="PF09734"/>
    </source>
</evidence>
<organism evidence="8 9">
    <name type="scientific">Kwoniella shivajii</name>
    <dbReference type="NCBI Taxonomy" id="564305"/>
    <lineage>
        <taxon>Eukaryota</taxon>
        <taxon>Fungi</taxon>
        <taxon>Dikarya</taxon>
        <taxon>Basidiomycota</taxon>
        <taxon>Agaricomycotina</taxon>
        <taxon>Tremellomycetes</taxon>
        <taxon>Tremellales</taxon>
        <taxon>Cryptococcaceae</taxon>
        <taxon>Kwoniella</taxon>
    </lineage>
</organism>
<gene>
    <name evidence="8" type="ORF">IL334_004179</name>
</gene>
<feature type="domain" description="Transcription factor IIIC subunit 5 HTH" evidence="6">
    <location>
        <begin position="227"/>
        <end position="382"/>
    </location>
</feature>
<feature type="compositionally biased region" description="Polar residues" evidence="5">
    <location>
        <begin position="1"/>
        <end position="14"/>
    </location>
</feature>
<evidence type="ECO:0000256" key="2">
    <source>
        <dbReference type="ARBA" id="ARBA00023125"/>
    </source>
</evidence>
<evidence type="ECO:0008006" key="10">
    <source>
        <dbReference type="Google" id="ProtNLM"/>
    </source>
</evidence>
<dbReference type="InterPro" id="IPR019136">
    <property type="entry name" value="TF_IIIC_su-5_HTH"/>
</dbReference>
<evidence type="ECO:0000256" key="3">
    <source>
        <dbReference type="ARBA" id="ARBA00023163"/>
    </source>
</evidence>
<evidence type="ECO:0000256" key="4">
    <source>
        <dbReference type="ARBA" id="ARBA00023242"/>
    </source>
</evidence>
<evidence type="ECO:0000313" key="8">
    <source>
        <dbReference type="EMBL" id="WRT67213.1"/>
    </source>
</evidence>
<reference evidence="8 9" key="1">
    <citation type="submission" date="2024-01" db="EMBL/GenBank/DDBJ databases">
        <title>Comparative genomics of Cryptococcus and Kwoniella reveals pathogenesis evolution and contrasting modes of karyotype evolution via chromosome fusion or intercentromeric recombination.</title>
        <authorList>
            <person name="Coelho M.A."/>
            <person name="David-Palma M."/>
            <person name="Shea T."/>
            <person name="Bowers K."/>
            <person name="McGinley-Smith S."/>
            <person name="Mohammad A.W."/>
            <person name="Gnirke A."/>
            <person name="Yurkov A.M."/>
            <person name="Nowrousian M."/>
            <person name="Sun S."/>
            <person name="Cuomo C.A."/>
            <person name="Heitman J."/>
        </authorList>
    </citation>
    <scope>NUCLEOTIDE SEQUENCE [LARGE SCALE GENOMIC DNA]</scope>
    <source>
        <strain evidence="8">CBS 11374</strain>
    </source>
</reference>
<dbReference type="Pfam" id="PF17682">
    <property type="entry name" value="Tau95_N"/>
    <property type="match status" value="1"/>
</dbReference>
<feature type="compositionally biased region" description="Acidic residues" evidence="5">
    <location>
        <begin position="527"/>
        <end position="552"/>
    </location>
</feature>
<dbReference type="InterPro" id="IPR042536">
    <property type="entry name" value="TFIIIC_tauA_Sfc1"/>
</dbReference>
<sequence length="584" mass="66533">MSSEGTSSPRSRTGSIPLGENGNHQPGQGESSKAPYRHLPKYAFTSIEYPGPISHPSSILKVVSQEDINECFNANVNAGGNGNTNASSNWGGNNGNGNSNNRPLLEMRYRGNDESGGPVRGHRIPTQKLLLRIVKRRKKGKEKDEGVFTSEVLGSIPQTVRFRSMADYQWTPDPNGPTSTLIDSLKALDYNAILDYSFPPLDEVFDDPAENEFDPSIKFRSRLDLQPTPLFSTRNLPYLYNYKIPNQVQADDFFDRRTQTYKRRLINKSRTAGAVPINVAHNHKLGQVPKEPTNLAKSKMGELDPALLQKLRDMFEIRPVWMRHSLFSQFDEEERKELFRTKAYVPTVSYIMGTGPFWKCLVKFGYDPCADPESYKYQRIFFYPNKKTTKTPINVDPLDSEEEGEEPKNKGWWSNEQDKLIQQGERPPLDPKKAHSFDGKHLYRERGDYQLCDVTDPLIEKYINEKNNLQSKCSAKSGWFTSRSFTLIKSLVRTKYIFIWENHHPAPDSICQGIIDDYEKSKLNNPEDAEGDDGEEEEDEDDQEEDEDDDGNQGELEGNFSSPSKSNRAEDDNDNNNDHDMQSD</sequence>
<comment type="subcellular location">
    <subcellularLocation>
        <location evidence="1">Nucleus</location>
    </subcellularLocation>
</comment>
<dbReference type="InterPro" id="IPR040454">
    <property type="entry name" value="TF_IIIC_Tfc1/Sfc1"/>
</dbReference>
<keyword evidence="9" id="KW-1185">Reference proteome</keyword>
<evidence type="ECO:0000256" key="1">
    <source>
        <dbReference type="ARBA" id="ARBA00004123"/>
    </source>
</evidence>
<dbReference type="InterPro" id="IPR041499">
    <property type="entry name" value="Tfc1/Sfc1_N"/>
</dbReference>
<evidence type="ECO:0000259" key="7">
    <source>
        <dbReference type="Pfam" id="PF17682"/>
    </source>
</evidence>
<keyword evidence="3" id="KW-0804">Transcription</keyword>
<accession>A0ABZ1D079</accession>
<dbReference type="RefSeq" id="XP_062791953.1">
    <property type="nucleotide sequence ID" value="XM_062935902.1"/>
</dbReference>
<keyword evidence="2" id="KW-0238">DNA-binding</keyword>
<evidence type="ECO:0000313" key="9">
    <source>
        <dbReference type="Proteomes" id="UP001329825"/>
    </source>
</evidence>
<feature type="compositionally biased region" description="Polar residues" evidence="5">
    <location>
        <begin position="22"/>
        <end position="31"/>
    </location>
</feature>
<name>A0ABZ1D079_9TREE</name>
<protein>
    <recommendedName>
        <fullName evidence="10">Transcription factor IIIC subunit 5 HTH domain-containing protein</fullName>
    </recommendedName>
</protein>
<dbReference type="PANTHER" id="PTHR13230:SF5">
    <property type="entry name" value="GENERAL TRANSCRIPTION FACTOR 3C POLYPEPTIDE 5"/>
    <property type="match status" value="1"/>
</dbReference>
<feature type="region of interest" description="Disordered" evidence="5">
    <location>
        <begin position="392"/>
        <end position="415"/>
    </location>
</feature>
<evidence type="ECO:0000256" key="5">
    <source>
        <dbReference type="SAM" id="MobiDB-lite"/>
    </source>
</evidence>
<feature type="domain" description="Transcription factor IIIC subunit Tfc1/Sfc1 triple barrel" evidence="7">
    <location>
        <begin position="46"/>
        <end position="170"/>
    </location>
</feature>
<dbReference type="Pfam" id="PF09734">
    <property type="entry name" value="Tau95"/>
    <property type="match status" value="1"/>
</dbReference>
<dbReference type="GeneID" id="87956310"/>